<feature type="compositionally biased region" description="Basic and acidic residues" evidence="1">
    <location>
        <begin position="136"/>
        <end position="148"/>
    </location>
</feature>
<sequence>MPDTDAKPAVAPLPAVLGALQDPVRLEVVRRLANAGTPMRCGLTYEGISKSTAAHHFKILREAGVTEKVTIDGNTHLRLRTEELNAALPGLFDAILTAANDAANSATPTDDETHMPQRFVSNDQFAATSRSTPHVTPEEFRHDQDAAH</sequence>
<dbReference type="EMBL" id="WRPP01000001">
    <property type="protein sequence ID" value="MVU76800.1"/>
    <property type="molecule type" value="Genomic_DNA"/>
</dbReference>
<organism evidence="3 4">
    <name type="scientific">Nocardia terrae</name>
    <dbReference type="NCBI Taxonomy" id="2675851"/>
    <lineage>
        <taxon>Bacteria</taxon>
        <taxon>Bacillati</taxon>
        <taxon>Actinomycetota</taxon>
        <taxon>Actinomycetes</taxon>
        <taxon>Mycobacteriales</taxon>
        <taxon>Nocardiaceae</taxon>
        <taxon>Nocardia</taxon>
    </lineage>
</organism>
<feature type="compositionally biased region" description="Polar residues" evidence="1">
    <location>
        <begin position="125"/>
        <end position="134"/>
    </location>
</feature>
<evidence type="ECO:0000256" key="1">
    <source>
        <dbReference type="SAM" id="MobiDB-lite"/>
    </source>
</evidence>
<feature type="domain" description="HTH arsR-type" evidence="2">
    <location>
        <begin position="15"/>
        <end position="93"/>
    </location>
</feature>
<dbReference type="SMART" id="SM00418">
    <property type="entry name" value="HTH_ARSR"/>
    <property type="match status" value="1"/>
</dbReference>
<dbReference type="Proteomes" id="UP000466794">
    <property type="component" value="Unassembled WGS sequence"/>
</dbReference>
<protein>
    <submittedName>
        <fullName evidence="3">Helix-turn-helix domain-containing protein</fullName>
    </submittedName>
</protein>
<dbReference type="RefSeq" id="WP_157355532.1">
    <property type="nucleotide sequence ID" value="NZ_WRPP01000001.1"/>
</dbReference>
<dbReference type="InterPro" id="IPR036388">
    <property type="entry name" value="WH-like_DNA-bd_sf"/>
</dbReference>
<dbReference type="CDD" id="cd00090">
    <property type="entry name" value="HTH_ARSR"/>
    <property type="match status" value="1"/>
</dbReference>
<evidence type="ECO:0000259" key="2">
    <source>
        <dbReference type="SMART" id="SM00418"/>
    </source>
</evidence>
<dbReference type="PRINTS" id="PR00778">
    <property type="entry name" value="HTHARSR"/>
</dbReference>
<proteinExistence type="predicted"/>
<dbReference type="InterPro" id="IPR011991">
    <property type="entry name" value="ArsR-like_HTH"/>
</dbReference>
<accession>A0A7K1UR23</accession>
<dbReference type="Pfam" id="PF12840">
    <property type="entry name" value="HTH_20"/>
    <property type="match status" value="1"/>
</dbReference>
<dbReference type="GO" id="GO:0003700">
    <property type="term" value="F:DNA-binding transcription factor activity"/>
    <property type="evidence" value="ECO:0007669"/>
    <property type="project" value="InterPro"/>
</dbReference>
<keyword evidence="4" id="KW-1185">Reference proteome</keyword>
<dbReference type="InterPro" id="IPR001845">
    <property type="entry name" value="HTH_ArsR_DNA-bd_dom"/>
</dbReference>
<reference evidence="3 4" key="1">
    <citation type="submission" date="2019-12" db="EMBL/GenBank/DDBJ databases">
        <title>Nocardia sp. nov. ET3-3 isolated from soil.</title>
        <authorList>
            <person name="Kanchanasin P."/>
            <person name="Tanasupawat S."/>
            <person name="Yuki M."/>
            <person name="Kudo T."/>
        </authorList>
    </citation>
    <scope>NUCLEOTIDE SEQUENCE [LARGE SCALE GENOMIC DNA]</scope>
    <source>
        <strain evidence="3 4">ET3-3</strain>
    </source>
</reference>
<dbReference type="Gene3D" id="1.10.10.10">
    <property type="entry name" value="Winged helix-like DNA-binding domain superfamily/Winged helix DNA-binding domain"/>
    <property type="match status" value="1"/>
</dbReference>
<feature type="region of interest" description="Disordered" evidence="1">
    <location>
        <begin position="125"/>
        <end position="148"/>
    </location>
</feature>
<dbReference type="AlphaFoldDB" id="A0A7K1UR23"/>
<dbReference type="SUPFAM" id="SSF46785">
    <property type="entry name" value="Winged helix' DNA-binding domain"/>
    <property type="match status" value="1"/>
</dbReference>
<comment type="caution">
    <text evidence="3">The sequence shown here is derived from an EMBL/GenBank/DDBJ whole genome shotgun (WGS) entry which is preliminary data.</text>
</comment>
<evidence type="ECO:0000313" key="4">
    <source>
        <dbReference type="Proteomes" id="UP000466794"/>
    </source>
</evidence>
<name>A0A7K1UR23_9NOCA</name>
<gene>
    <name evidence="3" type="ORF">GPX89_06005</name>
</gene>
<dbReference type="InterPro" id="IPR036390">
    <property type="entry name" value="WH_DNA-bd_sf"/>
</dbReference>
<evidence type="ECO:0000313" key="3">
    <source>
        <dbReference type="EMBL" id="MVU76800.1"/>
    </source>
</evidence>